<proteinExistence type="predicted"/>
<dbReference type="KEGG" id="dpp:DICPUDRAFT_155255"/>
<dbReference type="RefSeq" id="XP_003290723.1">
    <property type="nucleotide sequence ID" value="XM_003290675.1"/>
</dbReference>
<feature type="domain" description="Trafficking protein particle complex subunit 11" evidence="2">
    <location>
        <begin position="381"/>
        <end position="632"/>
    </location>
</feature>
<sequence>MNELPDDLILTPQPLIGLVGCQNLHFYIDKNISLKPSLDFERIHTPSTNSPTITATSSPTPITPNLSTANPTGGSGLISGGGSYSSSPIDPYSVNNTTFQLSDLTIQSDDIWKTPTKGNPLLTATVNSGSPSNGSNSSLSNLVQQQSLLTPGQPQQLQNPSIQPVIVGGWRVQYNNLPIFKVSTFEPGSLSTKKDKKLESYIPMGILKANWIHKHKASIPSVISLFIQWPEDKNPKSHDQILAQIDLVKGNIKSRNIKLMVVIVTSVNLDNHDEKVVLVRRRADVDPKYFLFLNKQDLKPFVRKWERLALELSDQYYKDLCQTIRSQITRTIHPFLAIRYHFKIAYYSEFRNDIPSTLKFYKDSYSLLKDYKINNDNKGIRFAEVRNLASFFNFKICKISLWNNLIHESLQQFEKHSKLYRIYMGPGEKEFTHSIWLAREYQIFAELLEMCPNTNKSTFITNPGFYYQISAKHLSSRRENFKALSDHFKTSPKVLKFRDSKQRYDLTNLHYIGQPPPDLSHPLELQSGNTETHDELVIAADEDDFNKSVAAELSLNYTTLIIDQLNKAYDQSTVSGNHRILSYIESQIAYEYFTSKQYDLALKYYSKNAFTYRREKWTTLLTHSLSMLLKSVHLLNLPTNFIGYALDYLSPELNNTPSDRSNIQKNIQSILYEPNKLSPPLSLSAPLDINMDHTHPLINCRVQFPQSFTFTHSTTEFYVVIGSHFPNPIGFSSLKVLFSEKSYNKTLTDNNSSVANKGQYSVSNIQKDKERSDLIFLPDESRLFSFKLNTKEKMELECLSVILEMGEGNSKINFIWNVQDWAIKSDETENEELTNIQPTPNNSNNKSNNNNVTTVNENEKPDPYKKFLERSSIRILDHESLIQIKCNHNSPAIVNEFYEIELEIVNNDKEIKKGSITFEINQQNQFEKGIYLSPDRTQPLSQLDLERILEKKSFKKKFYIYSSAVDENKLLINISYETKTGEISHTSKMFIIPVQIGFNTQFQFFNDHFQLISDLYDTGVPTREQLLLLCDIRSNLPYNVIIEKTSLQISSFAESARNSSLLSPNLTLTDETIANMPVAELNSNSNNTITSVELSKDNNHSSWFNLVPLLISESISFGNFVIEWKRKGANVNQISILPIALPHVRTTSNSFITNVEVAQFGVVGVPFIQTITIQNNTHFLQEFELVVINSPSYGNSDMPFFFSGDKQSSFSIHPDSTHEIKHVLLPLVAGKLILPHFKIISKRFNKELAKTKNVNSFIFIKPNLEWISQNQ</sequence>
<name>F0ZTH3_DICPU</name>
<dbReference type="OMA" id="CVEYYRD"/>
<reference evidence="4" key="1">
    <citation type="journal article" date="2011" name="Genome Biol.">
        <title>Comparative genomics of the social amoebae Dictyostelium discoideum and Dictyostelium purpureum.</title>
        <authorList>
            <consortium name="US DOE Joint Genome Institute (JGI-PGF)"/>
            <person name="Sucgang R."/>
            <person name="Kuo A."/>
            <person name="Tian X."/>
            <person name="Salerno W."/>
            <person name="Parikh A."/>
            <person name="Feasley C.L."/>
            <person name="Dalin E."/>
            <person name="Tu H."/>
            <person name="Huang E."/>
            <person name="Barry K."/>
            <person name="Lindquist E."/>
            <person name="Shapiro H."/>
            <person name="Bruce D."/>
            <person name="Schmutz J."/>
            <person name="Salamov A."/>
            <person name="Fey P."/>
            <person name="Gaudet P."/>
            <person name="Anjard C."/>
            <person name="Babu M.M."/>
            <person name="Basu S."/>
            <person name="Bushmanova Y."/>
            <person name="van der Wel H."/>
            <person name="Katoh-Kurasawa M."/>
            <person name="Dinh C."/>
            <person name="Coutinho P.M."/>
            <person name="Saito T."/>
            <person name="Elias M."/>
            <person name="Schaap P."/>
            <person name="Kay R.R."/>
            <person name="Henrissat B."/>
            <person name="Eichinger L."/>
            <person name="Rivero F."/>
            <person name="Putnam N.H."/>
            <person name="West C.M."/>
            <person name="Loomis W.F."/>
            <person name="Chisholm R.L."/>
            <person name="Shaulsky G."/>
            <person name="Strassmann J.E."/>
            <person name="Queller D.C."/>
            <person name="Kuspa A."/>
            <person name="Grigoriev I.V."/>
        </authorList>
    </citation>
    <scope>NUCLEOTIDE SEQUENCE [LARGE SCALE GENOMIC DNA]</scope>
    <source>
        <strain evidence="4">QSDP1</strain>
    </source>
</reference>
<accession>F0ZTH3</accession>
<dbReference type="EMBL" id="GL871176">
    <property type="protein sequence ID" value="EGC32760.1"/>
    <property type="molecule type" value="Genomic_DNA"/>
</dbReference>
<evidence type="ECO:0000313" key="4">
    <source>
        <dbReference type="Proteomes" id="UP000001064"/>
    </source>
</evidence>
<feature type="compositionally biased region" description="Low complexity" evidence="1">
    <location>
        <begin position="841"/>
        <end position="856"/>
    </location>
</feature>
<evidence type="ECO:0000256" key="1">
    <source>
        <dbReference type="SAM" id="MobiDB-lite"/>
    </source>
</evidence>
<feature type="region of interest" description="Disordered" evidence="1">
    <location>
        <begin position="829"/>
        <end position="863"/>
    </location>
</feature>
<dbReference type="OrthoDB" id="6278596at2759"/>
<dbReference type="VEuPathDB" id="AmoebaDB:DICPUDRAFT_155255"/>
<dbReference type="Proteomes" id="UP000001064">
    <property type="component" value="Unassembled WGS sequence"/>
</dbReference>
<dbReference type="GeneID" id="10508338"/>
<dbReference type="Pfam" id="PF11817">
    <property type="entry name" value="Foie-gras_1"/>
    <property type="match status" value="1"/>
</dbReference>
<gene>
    <name evidence="3" type="ORF">DICPUDRAFT_155255</name>
</gene>
<organism evidence="3 4">
    <name type="scientific">Dictyostelium purpureum</name>
    <name type="common">Slime mold</name>
    <dbReference type="NCBI Taxonomy" id="5786"/>
    <lineage>
        <taxon>Eukaryota</taxon>
        <taxon>Amoebozoa</taxon>
        <taxon>Evosea</taxon>
        <taxon>Eumycetozoa</taxon>
        <taxon>Dictyostelia</taxon>
        <taxon>Dictyosteliales</taxon>
        <taxon>Dictyosteliaceae</taxon>
        <taxon>Dictyostelium</taxon>
    </lineage>
</organism>
<dbReference type="PANTHER" id="PTHR14374:SF0">
    <property type="entry name" value="TRAFFICKING PROTEIN PARTICLE COMPLEX SUBUNIT 11"/>
    <property type="match status" value="1"/>
</dbReference>
<keyword evidence="4" id="KW-1185">Reference proteome</keyword>
<dbReference type="AlphaFoldDB" id="F0ZTH3"/>
<dbReference type="eggNOG" id="KOG4386">
    <property type="taxonomic scope" value="Eukaryota"/>
</dbReference>
<dbReference type="InParanoid" id="F0ZTH3"/>
<dbReference type="STRING" id="5786.F0ZTH3"/>
<dbReference type="PANTHER" id="PTHR14374">
    <property type="entry name" value="FOIE GRAS"/>
    <property type="match status" value="1"/>
</dbReference>
<dbReference type="InterPro" id="IPR021773">
    <property type="entry name" value="TPC11"/>
</dbReference>
<dbReference type="FunCoup" id="F0ZTH3">
    <property type="interactions" value="124"/>
</dbReference>
<protein>
    <recommendedName>
        <fullName evidence="2">Trafficking protein particle complex subunit 11 domain-containing protein</fullName>
    </recommendedName>
</protein>
<evidence type="ECO:0000313" key="3">
    <source>
        <dbReference type="EMBL" id="EGC32760.1"/>
    </source>
</evidence>
<evidence type="ECO:0000259" key="2">
    <source>
        <dbReference type="Pfam" id="PF11817"/>
    </source>
</evidence>